<evidence type="ECO:0000313" key="1">
    <source>
        <dbReference type="EMBL" id="AZS84154.1"/>
    </source>
</evidence>
<protein>
    <submittedName>
        <fullName evidence="1">Uncharacterized protein</fullName>
    </submittedName>
</protein>
<dbReference type="AlphaFoldDB" id="A0A3Q9KPL5"/>
<dbReference type="KEGG" id="sgd:ELQ87_07530"/>
<sequence length="93" mass="9878">MSVVTGELPLPDLLSAPALFDEMGRLLLRAYALRHAASAIAIARHAGIDQFDIPGSTARLLAKAGADNGTRLIRLRRTYGLLTTVDVSTPPPT</sequence>
<dbReference type="Proteomes" id="UP000271291">
    <property type="component" value="Chromosome"/>
</dbReference>
<name>A0A3Q9KPL5_STRGD</name>
<dbReference type="RefSeq" id="WP_127177061.1">
    <property type="nucleotide sequence ID" value="NZ_CP029078.1"/>
</dbReference>
<dbReference type="OrthoDB" id="4316843at2"/>
<proteinExistence type="predicted"/>
<dbReference type="EMBL" id="CP034687">
    <property type="protein sequence ID" value="AZS84154.1"/>
    <property type="molecule type" value="Genomic_DNA"/>
</dbReference>
<reference evidence="1 2" key="1">
    <citation type="submission" date="2018-12" db="EMBL/GenBank/DDBJ databases">
        <title>Streptomyces griseoviridis F1-27 complete genome.</title>
        <authorList>
            <person name="Mariita R.M."/>
            <person name="Sello J.K."/>
        </authorList>
    </citation>
    <scope>NUCLEOTIDE SEQUENCE [LARGE SCALE GENOMIC DNA]</scope>
    <source>
        <strain evidence="1 2">F1-27</strain>
    </source>
</reference>
<organism evidence="1 2">
    <name type="scientific">Streptomyces griseoviridis</name>
    <dbReference type="NCBI Taxonomy" id="45398"/>
    <lineage>
        <taxon>Bacteria</taxon>
        <taxon>Bacillati</taxon>
        <taxon>Actinomycetota</taxon>
        <taxon>Actinomycetes</taxon>
        <taxon>Kitasatosporales</taxon>
        <taxon>Streptomycetaceae</taxon>
        <taxon>Streptomyces</taxon>
    </lineage>
</organism>
<accession>A0A3Q9KPL5</accession>
<evidence type="ECO:0000313" key="2">
    <source>
        <dbReference type="Proteomes" id="UP000271291"/>
    </source>
</evidence>
<gene>
    <name evidence="1" type="ORF">ELQ87_07530</name>
</gene>